<sequence length="347" mass="38107">MKKNIALILAAALVLPTVIAAGGCGANSGVSNSAEATAENPMVLTLAHGLSETHTVHNAMTQFADEVKEKTDGRIIINIFPNGQLGSETENLEQLQAGVIAMTKVSAPGLATYNEAYNTFGLPYIFNDTEDFYDIMDSEDMQDFFLSSEEDGFVTITYFTSGARSFYTKDKAIRVPEDLKGLKIRVQDMKSQTDMLTALGGTPVAMSYGDVYTALSTGIIDGTENNETALTTGKHGEVCKVYSVDQHAMIPDVMVMSAKVWNNIAPEDQEIILQCAHDATEWHKEAWDQAVDEAITEAEDMGVEFVYDVDKEAFREATAEMIDEYREEYPGVADLLDRIDGIREEEE</sequence>
<dbReference type="SUPFAM" id="SSF53850">
    <property type="entry name" value="Periplasmic binding protein-like II"/>
    <property type="match status" value="1"/>
</dbReference>
<dbReference type="CDD" id="cd13671">
    <property type="entry name" value="PBP2_TRAP_SBP_like_3"/>
    <property type="match status" value="1"/>
</dbReference>
<dbReference type="GO" id="GO:0030288">
    <property type="term" value="C:outer membrane-bounded periplasmic space"/>
    <property type="evidence" value="ECO:0007669"/>
    <property type="project" value="InterPro"/>
</dbReference>
<proteinExistence type="predicted"/>
<dbReference type="InterPro" id="IPR018389">
    <property type="entry name" value="DctP_fam"/>
</dbReference>
<dbReference type="InterPro" id="IPR004682">
    <property type="entry name" value="TRAP_DctP"/>
</dbReference>
<dbReference type="Pfam" id="PF03480">
    <property type="entry name" value="DctP"/>
    <property type="match status" value="1"/>
</dbReference>
<dbReference type="NCBIfam" id="TIGR00787">
    <property type="entry name" value="dctP"/>
    <property type="match status" value="1"/>
</dbReference>
<evidence type="ECO:0000256" key="1">
    <source>
        <dbReference type="ARBA" id="ARBA00022729"/>
    </source>
</evidence>
<dbReference type="PANTHER" id="PTHR33376:SF2">
    <property type="entry name" value="DICARBOXYLATE-BINDING PERIPLASMIC PROTEIN"/>
    <property type="match status" value="1"/>
</dbReference>
<protein>
    <submittedName>
        <fullName evidence="3">TRAP transporter substrate-binding protein</fullName>
    </submittedName>
</protein>
<dbReference type="Proteomes" id="UP000266172">
    <property type="component" value="Unassembled WGS sequence"/>
</dbReference>
<dbReference type="EMBL" id="QRVL01000029">
    <property type="protein sequence ID" value="RGS35709.1"/>
    <property type="molecule type" value="Genomic_DNA"/>
</dbReference>
<dbReference type="InterPro" id="IPR038404">
    <property type="entry name" value="TRAP_DctP_sf"/>
</dbReference>
<dbReference type="RefSeq" id="WP_118098714.1">
    <property type="nucleotide sequence ID" value="NZ_JAXXJT010000018.1"/>
</dbReference>
<dbReference type="PANTHER" id="PTHR33376">
    <property type="match status" value="1"/>
</dbReference>
<evidence type="ECO:0000313" key="4">
    <source>
        <dbReference type="Proteomes" id="UP000266172"/>
    </source>
</evidence>
<keyword evidence="1 2" id="KW-0732">Signal</keyword>
<name>A0A395V4Z1_9FIRM</name>
<feature type="chain" id="PRO_5017430647" evidence="2">
    <location>
        <begin position="21"/>
        <end position="347"/>
    </location>
</feature>
<gene>
    <name evidence="3" type="ORF">DWX93_16440</name>
</gene>
<evidence type="ECO:0000256" key="2">
    <source>
        <dbReference type="SAM" id="SignalP"/>
    </source>
</evidence>
<dbReference type="GO" id="GO:0055085">
    <property type="term" value="P:transmembrane transport"/>
    <property type="evidence" value="ECO:0007669"/>
    <property type="project" value="InterPro"/>
</dbReference>
<dbReference type="AlphaFoldDB" id="A0A395V4Z1"/>
<dbReference type="GO" id="GO:0030246">
    <property type="term" value="F:carbohydrate binding"/>
    <property type="evidence" value="ECO:0007669"/>
    <property type="project" value="TreeGrafter"/>
</dbReference>
<reference evidence="3 4" key="1">
    <citation type="submission" date="2018-08" db="EMBL/GenBank/DDBJ databases">
        <title>A genome reference for cultivated species of the human gut microbiota.</title>
        <authorList>
            <person name="Zou Y."/>
            <person name="Xue W."/>
            <person name="Luo G."/>
        </authorList>
    </citation>
    <scope>NUCLEOTIDE SEQUENCE [LARGE SCALE GENOMIC DNA]</scope>
    <source>
        <strain evidence="3 4">AF22-12AC</strain>
    </source>
</reference>
<dbReference type="PIRSF" id="PIRSF006470">
    <property type="entry name" value="DctB"/>
    <property type="match status" value="1"/>
</dbReference>
<organism evidence="3 4">
    <name type="scientific">Roseburia hominis</name>
    <dbReference type="NCBI Taxonomy" id="301301"/>
    <lineage>
        <taxon>Bacteria</taxon>
        <taxon>Bacillati</taxon>
        <taxon>Bacillota</taxon>
        <taxon>Clostridia</taxon>
        <taxon>Lachnospirales</taxon>
        <taxon>Lachnospiraceae</taxon>
        <taxon>Roseburia</taxon>
    </lineage>
</organism>
<dbReference type="PROSITE" id="PS51257">
    <property type="entry name" value="PROKAR_LIPOPROTEIN"/>
    <property type="match status" value="1"/>
</dbReference>
<dbReference type="NCBIfam" id="NF037995">
    <property type="entry name" value="TRAP_S1"/>
    <property type="match status" value="1"/>
</dbReference>
<feature type="signal peptide" evidence="2">
    <location>
        <begin position="1"/>
        <end position="20"/>
    </location>
</feature>
<comment type="caution">
    <text evidence="3">The sequence shown here is derived from an EMBL/GenBank/DDBJ whole genome shotgun (WGS) entry which is preliminary data.</text>
</comment>
<evidence type="ECO:0000313" key="3">
    <source>
        <dbReference type="EMBL" id="RGS35709.1"/>
    </source>
</evidence>
<accession>A0A395V4Z1</accession>
<dbReference type="Gene3D" id="3.40.190.170">
    <property type="entry name" value="Bacterial extracellular solute-binding protein, family 7"/>
    <property type="match status" value="1"/>
</dbReference>